<sequence length="75" mass="8383">LHAAARGKALSVFHWLQKQYPRLVLIRDNMGRTATDLSSQRTVFSSALKLPLVGRYAAMIRINPYSNDLQSLLAA</sequence>
<dbReference type="AlphaFoldDB" id="A0A0R3WXB6"/>
<name>A0A0R3WXB6_HYDTA</name>
<dbReference type="WBParaSite" id="TTAC_0000540601-mRNA-1">
    <property type="protein sequence ID" value="TTAC_0000540601-mRNA-1"/>
    <property type="gene ID" value="TTAC_0000540601"/>
</dbReference>
<evidence type="ECO:0000313" key="1">
    <source>
        <dbReference type="WBParaSite" id="TTAC_0000540601-mRNA-1"/>
    </source>
</evidence>
<organism evidence="1">
    <name type="scientific">Hydatigena taeniaeformis</name>
    <name type="common">Feline tapeworm</name>
    <name type="synonym">Taenia taeniaeformis</name>
    <dbReference type="NCBI Taxonomy" id="6205"/>
    <lineage>
        <taxon>Eukaryota</taxon>
        <taxon>Metazoa</taxon>
        <taxon>Spiralia</taxon>
        <taxon>Lophotrochozoa</taxon>
        <taxon>Platyhelminthes</taxon>
        <taxon>Cestoda</taxon>
        <taxon>Eucestoda</taxon>
        <taxon>Cyclophyllidea</taxon>
        <taxon>Taeniidae</taxon>
        <taxon>Hydatigera</taxon>
    </lineage>
</organism>
<proteinExistence type="predicted"/>
<reference evidence="1" key="1">
    <citation type="submission" date="2017-02" db="UniProtKB">
        <authorList>
            <consortium name="WormBaseParasite"/>
        </authorList>
    </citation>
    <scope>IDENTIFICATION</scope>
</reference>
<accession>A0A0R3WXB6</accession>
<protein>
    <submittedName>
        <fullName evidence="1">SAM-dependent methyltransferase</fullName>
    </submittedName>
</protein>